<dbReference type="Gene3D" id="3.40.960.10">
    <property type="entry name" value="VSR Endonuclease"/>
    <property type="match status" value="1"/>
</dbReference>
<dbReference type="EMBL" id="FLQY01000040">
    <property type="protein sequence ID" value="SBT04687.1"/>
    <property type="molecule type" value="Genomic_DNA"/>
</dbReference>
<dbReference type="SUPFAM" id="SSF52980">
    <property type="entry name" value="Restriction endonuclease-like"/>
    <property type="match status" value="1"/>
</dbReference>
<evidence type="ECO:0000259" key="1">
    <source>
        <dbReference type="Pfam" id="PF04480"/>
    </source>
</evidence>
<dbReference type="CDD" id="cd01038">
    <property type="entry name" value="Endonuclease_DUF559"/>
    <property type="match status" value="1"/>
</dbReference>
<organism evidence="2 3">
    <name type="scientific">Candidatus Propionivibrio aalborgensis</name>
    <dbReference type="NCBI Taxonomy" id="1860101"/>
    <lineage>
        <taxon>Bacteria</taxon>
        <taxon>Pseudomonadati</taxon>
        <taxon>Pseudomonadota</taxon>
        <taxon>Betaproteobacteria</taxon>
        <taxon>Rhodocyclales</taxon>
        <taxon>Rhodocyclaceae</taxon>
        <taxon>Propionivibrio</taxon>
    </lineage>
</organism>
<dbReference type="Proteomes" id="UP000199600">
    <property type="component" value="Unassembled WGS sequence"/>
</dbReference>
<dbReference type="InterPro" id="IPR011335">
    <property type="entry name" value="Restrct_endonuc-II-like"/>
</dbReference>
<evidence type="ECO:0000313" key="2">
    <source>
        <dbReference type="EMBL" id="SBT04687.1"/>
    </source>
</evidence>
<dbReference type="PANTHER" id="PTHR38590:SF1">
    <property type="entry name" value="BLL0828 PROTEIN"/>
    <property type="match status" value="1"/>
</dbReference>
<evidence type="ECO:0000313" key="3">
    <source>
        <dbReference type="Proteomes" id="UP000199600"/>
    </source>
</evidence>
<dbReference type="RefSeq" id="WP_186409902.1">
    <property type="nucleotide sequence ID" value="NZ_FLQY01000040.1"/>
</dbReference>
<proteinExistence type="predicted"/>
<reference evidence="2 3" key="1">
    <citation type="submission" date="2016-06" db="EMBL/GenBank/DDBJ databases">
        <authorList>
            <person name="Kjaerup R.B."/>
            <person name="Dalgaard T.S."/>
            <person name="Juul-Madsen H.R."/>
        </authorList>
    </citation>
    <scope>NUCLEOTIDE SEQUENCE [LARGE SCALE GENOMIC DNA]</scope>
    <source>
        <strain evidence="2">2</strain>
    </source>
</reference>
<accession>A0A1A8XJW2</accession>
<dbReference type="Pfam" id="PF04480">
    <property type="entry name" value="DUF559"/>
    <property type="match status" value="1"/>
</dbReference>
<feature type="domain" description="DUF559" evidence="1">
    <location>
        <begin position="2"/>
        <end position="107"/>
    </location>
</feature>
<keyword evidence="3" id="KW-1185">Reference proteome</keyword>
<sequence length="164" mass="18282">MEQRAFARHLRHHMTESETRLWRHLRAHRLGGEKFRRQQPIGPYVVDFVHFGARLIIEADGGQHGGAPRDERRDAWLHAQGFKVMRFWNNEIMSNLDGVLATVMAEVAALPLSPTPLPQGERGECAGETDQQHIAPTPLPQGERGECACSSNTLICAQQTQGAG</sequence>
<dbReference type="AlphaFoldDB" id="A0A1A8XJW2"/>
<name>A0A1A8XJW2_9RHOO</name>
<dbReference type="PANTHER" id="PTHR38590">
    <property type="entry name" value="BLL0828 PROTEIN"/>
    <property type="match status" value="1"/>
</dbReference>
<dbReference type="InterPro" id="IPR047216">
    <property type="entry name" value="Endonuclease_DUF559_bact"/>
</dbReference>
<protein>
    <recommendedName>
        <fullName evidence="1">DUF559 domain-containing protein</fullName>
    </recommendedName>
</protein>
<dbReference type="InterPro" id="IPR007569">
    <property type="entry name" value="DUF559"/>
</dbReference>
<gene>
    <name evidence="2" type="ORF">PROAA_1340011</name>
</gene>